<dbReference type="RefSeq" id="YP_009795885.1">
    <property type="nucleotide sequence ID" value="NC_047897.1"/>
</dbReference>
<reference evidence="1 2" key="1">
    <citation type="submission" date="2017-10" db="EMBL/GenBank/DDBJ databases">
        <title>Isolation and characterisation of Lactobacillus bacteriophages that infect wine-derived L. plantarum strains.</title>
        <authorList>
            <person name="Kyrkou I."/>
            <person name="Hestbjerg Hansen L."/>
        </authorList>
    </citation>
    <scope>NUCLEOTIDE SEQUENCE [LARGE SCALE GENOMIC DNA]</scope>
</reference>
<keyword evidence="2" id="KW-1185">Reference proteome</keyword>
<proteinExistence type="predicted"/>
<evidence type="ECO:0000313" key="1">
    <source>
        <dbReference type="EMBL" id="ATW59455.1"/>
    </source>
</evidence>
<dbReference type="KEGG" id="vg:54986262"/>
<accession>A0A2H4PB41</accession>
<sequence length="90" mass="9882">MEILSGLEIGIKPEMAFKPGNVIKDKSGSYYIITSVKQGYDDSAPCQYGITNLDTGETYIYGELDDLVMLFSGAFDSVLVGTTAVRFKRK</sequence>
<organism evidence="1 2">
    <name type="scientific">Lactobacillus phage Lenus</name>
    <dbReference type="NCBI Taxonomy" id="2053682"/>
    <lineage>
        <taxon>Viruses</taxon>
        <taxon>Duplodnaviria</taxon>
        <taxon>Heunggongvirae</taxon>
        <taxon>Uroviricota</taxon>
        <taxon>Caudoviricetes</taxon>
        <taxon>Tybeckvirinae</taxon>
        <taxon>Lenusvirus</taxon>
        <taxon>Lenusvirus lenus</taxon>
    </lineage>
</organism>
<evidence type="ECO:0000313" key="2">
    <source>
        <dbReference type="Proteomes" id="UP000241560"/>
    </source>
</evidence>
<name>A0A2H4PB41_9CAUD</name>
<dbReference type="GeneID" id="54986262"/>
<protein>
    <submittedName>
        <fullName evidence="1">Uncharacterized protein</fullName>
    </submittedName>
</protein>
<dbReference type="Proteomes" id="UP000241560">
    <property type="component" value="Segment"/>
</dbReference>
<dbReference type="EMBL" id="MG252693">
    <property type="protein sequence ID" value="ATW59455.1"/>
    <property type="molecule type" value="Genomic_DNA"/>
</dbReference>